<dbReference type="InterPro" id="IPR036087">
    <property type="entry name" value="Nict_dMeBzImd_PRibTrfase_sf"/>
</dbReference>
<sequence length="65" mass="6897">MAAHRSAEPGHDMLLHHLGLRPLLDLEMRLGEASGAVAVIPLIRMAAAVVVDVPTFEEFGLPAGE</sequence>
<keyword evidence="1" id="KW-0808">Transferase</keyword>
<dbReference type="Pfam" id="PF02277">
    <property type="entry name" value="DBI_PRT"/>
    <property type="match status" value="1"/>
</dbReference>
<keyword evidence="1" id="KW-0328">Glycosyltransferase</keyword>
<dbReference type="SUPFAM" id="SSF52733">
    <property type="entry name" value="Nicotinate mononucleotide:5,6-dimethylbenzimidazole phosphoribosyltransferase (CobT)"/>
    <property type="match status" value="1"/>
</dbReference>
<dbReference type="PANTHER" id="PTHR43463:SF1">
    <property type="entry name" value="NICOTINATE-NUCLEOTIDE--DIMETHYLBENZIMIDAZOLE PHOSPHORIBOSYLTRANSFERASE"/>
    <property type="match status" value="1"/>
</dbReference>
<dbReference type="EMBL" id="UOEI01000483">
    <property type="protein sequence ID" value="VAW06643.1"/>
    <property type="molecule type" value="Genomic_DNA"/>
</dbReference>
<dbReference type="EC" id="2.4.2.21" evidence="1"/>
<gene>
    <name evidence="1" type="ORF">MNBD_ACTINO01-1082</name>
</gene>
<dbReference type="GO" id="GO:0008939">
    <property type="term" value="F:nicotinate-nucleotide-dimethylbenzimidazole phosphoribosyltransferase activity"/>
    <property type="evidence" value="ECO:0007669"/>
    <property type="project" value="UniProtKB-EC"/>
</dbReference>
<dbReference type="PANTHER" id="PTHR43463">
    <property type="entry name" value="NICOTINATE-NUCLEOTIDE--DIMETHYLBENZIMIDAZOLE PHOSPHORIBOSYLTRANSFERASE"/>
    <property type="match status" value="1"/>
</dbReference>
<reference evidence="1" key="1">
    <citation type="submission" date="2018-06" db="EMBL/GenBank/DDBJ databases">
        <authorList>
            <person name="Zhirakovskaya E."/>
        </authorList>
    </citation>
    <scope>NUCLEOTIDE SEQUENCE</scope>
</reference>
<name>A0A3B0SRA3_9ZZZZ</name>
<dbReference type="InterPro" id="IPR003200">
    <property type="entry name" value="Nict_dMeBzImd_PRibTrfase"/>
</dbReference>
<evidence type="ECO:0000313" key="1">
    <source>
        <dbReference type="EMBL" id="VAW06643.1"/>
    </source>
</evidence>
<dbReference type="AlphaFoldDB" id="A0A3B0SRA3"/>
<proteinExistence type="predicted"/>
<dbReference type="Gene3D" id="3.40.50.10210">
    <property type="match status" value="1"/>
</dbReference>
<organism evidence="1">
    <name type="scientific">hydrothermal vent metagenome</name>
    <dbReference type="NCBI Taxonomy" id="652676"/>
    <lineage>
        <taxon>unclassified sequences</taxon>
        <taxon>metagenomes</taxon>
        <taxon>ecological metagenomes</taxon>
    </lineage>
</organism>
<accession>A0A3B0SRA3</accession>
<protein>
    <submittedName>
        <fullName evidence="1">Nicotinate-nucleotide--dimethylbenzimidazole phosphoribosyltransferase</fullName>
        <ecNumber evidence="1">2.4.2.21</ecNumber>
    </submittedName>
</protein>